<accession>A0A5N6JJK3</accession>
<sequence>MERNRQTHNSLFEWVQLPRFSPSRTRSLCTKWRPYPRLHDPSCGSISVSVLLPLRISYWGKQGPTLRNNTLVKLPLSLTPSVESSIDELGHRLPGRHLVI</sequence>
<name>A0A5N6JJK3_9EURO</name>
<dbReference type="Proteomes" id="UP000326289">
    <property type="component" value="Unassembled WGS sequence"/>
</dbReference>
<keyword evidence="2" id="KW-1185">Reference proteome</keyword>
<proteinExistence type="predicted"/>
<organism evidence="1 2">
    <name type="scientific">Aspergillus minisclerotigenes</name>
    <dbReference type="NCBI Taxonomy" id="656917"/>
    <lineage>
        <taxon>Eukaryota</taxon>
        <taxon>Fungi</taxon>
        <taxon>Dikarya</taxon>
        <taxon>Ascomycota</taxon>
        <taxon>Pezizomycotina</taxon>
        <taxon>Eurotiomycetes</taxon>
        <taxon>Eurotiomycetidae</taxon>
        <taxon>Eurotiales</taxon>
        <taxon>Aspergillaceae</taxon>
        <taxon>Aspergillus</taxon>
        <taxon>Aspergillus subgen. Circumdati</taxon>
    </lineage>
</organism>
<evidence type="ECO:0000313" key="1">
    <source>
        <dbReference type="EMBL" id="KAB8277927.1"/>
    </source>
</evidence>
<gene>
    <name evidence="1" type="ORF">BDV30DRAFT_169885</name>
</gene>
<dbReference type="AlphaFoldDB" id="A0A5N6JJK3"/>
<dbReference type="EMBL" id="ML732770">
    <property type="protein sequence ID" value="KAB8277927.1"/>
    <property type="molecule type" value="Genomic_DNA"/>
</dbReference>
<protein>
    <submittedName>
        <fullName evidence="1">Uncharacterized protein</fullName>
    </submittedName>
</protein>
<reference evidence="1 2" key="1">
    <citation type="submission" date="2019-04" db="EMBL/GenBank/DDBJ databases">
        <title>Fungal friends and foes A comparative genomics study of 23 Aspergillus species from section Flavi.</title>
        <authorList>
            <consortium name="DOE Joint Genome Institute"/>
            <person name="Kjaerbolling I."/>
            <person name="Vesth T.C."/>
            <person name="Frisvad J.C."/>
            <person name="Nybo J.L."/>
            <person name="Theobald S."/>
            <person name="Kildgaard S."/>
            <person name="Petersen T.I."/>
            <person name="Kuo A."/>
            <person name="Sato A."/>
            <person name="Lyhne E.K."/>
            <person name="Kogle M.E."/>
            <person name="Wiebenga A."/>
            <person name="Kun R.S."/>
            <person name="Lubbers R.J."/>
            <person name="Makela M.R."/>
            <person name="Barry K."/>
            <person name="Chovatia M."/>
            <person name="Clum A."/>
            <person name="Daum C."/>
            <person name="Haridas S."/>
            <person name="He G."/>
            <person name="LaButti K."/>
            <person name="Lipzen A."/>
            <person name="Mondo S."/>
            <person name="Pangilinan J."/>
            <person name="Riley R."/>
            <person name="Salamov A."/>
            <person name="Simmons B.A."/>
            <person name="Magnuson J.K."/>
            <person name="Henrissat B."/>
            <person name="Mortensen U.H."/>
            <person name="Larsen T.O."/>
            <person name="De vries R.P."/>
            <person name="Grigoriev I.V."/>
            <person name="Machida M."/>
            <person name="Baker S.E."/>
            <person name="Andersen M.R."/>
        </authorList>
    </citation>
    <scope>NUCLEOTIDE SEQUENCE [LARGE SCALE GENOMIC DNA]</scope>
    <source>
        <strain evidence="1 2">CBS 117635</strain>
    </source>
</reference>
<evidence type="ECO:0000313" key="2">
    <source>
        <dbReference type="Proteomes" id="UP000326289"/>
    </source>
</evidence>